<accession>A0A517KZ91</accession>
<dbReference type="Proteomes" id="UP000316270">
    <property type="component" value="Chromosome 2"/>
</dbReference>
<evidence type="ECO:0008006" key="4">
    <source>
        <dbReference type="Google" id="ProtNLM"/>
    </source>
</evidence>
<reference evidence="2 3" key="1">
    <citation type="submission" date="2019-07" db="EMBL/GenBank/DDBJ databases">
        <title>Finished genome of Venturia effusa.</title>
        <authorList>
            <person name="Young C.A."/>
            <person name="Cox M.P."/>
            <person name="Ganley A.R.D."/>
            <person name="David W.J."/>
        </authorList>
    </citation>
    <scope>NUCLEOTIDE SEQUENCE [LARGE SCALE GENOMIC DNA]</scope>
    <source>
        <strain evidence="3">albino</strain>
    </source>
</reference>
<feature type="region of interest" description="Disordered" evidence="1">
    <location>
        <begin position="736"/>
        <end position="782"/>
    </location>
</feature>
<keyword evidence="3" id="KW-1185">Reference proteome</keyword>
<evidence type="ECO:0000313" key="3">
    <source>
        <dbReference type="Proteomes" id="UP000316270"/>
    </source>
</evidence>
<gene>
    <name evidence="2" type="ORF">FKW77_002827</name>
</gene>
<sequence>MDSATSDWLGPRLEQEIKNAIAWKQRENDPTSLSQSATSPSSPYSYDGSNLWVNVAYAIEEPVLIQVQQFTKTKHPFNCLVSDGFTAVRAKFSKAAAKTLESHSKIDNLAKLSNQVMLNIPRFQVIVAPSGQEADRVQLLIDYVGVVNERRVASLGNPQNFHARPRISNLLHQAERLMHPASETETPAPESVPIPRTRVVKNGQYTQEFATQIQPSLHGAGFEMLGGANLAPPVVPHRNDGSKLFGTRSPRQNHSNPYDGLMTLFPKQNTTTRTVAYDRLPAVNQADKNEIVDLVSASASRSPSPVAAHLNGTMEDTNKTQPARNRSAVSSKSRSWADIRIRVPKRFEYLCPDNQQALLTRVESEYRPRPGAIFPSANVPIELLTELHNKTTSNELLAKDDVDVDLEDDSLNDEVDGDHDAISGAKDHDDSDDDEIIADWPPTPQKEVTHRDDDLPPESSPLRSSPPEVRPKAPIMARNAMCNASQSSSSRRNGPVFEPLMTPVDGDQPMEIDQPPKTVDTAKLFSSAVRPETGTHIALQEPKASNNSLLTLSSDNFRDHSSWPIIEKSQVWTPDREAQSPIQAQSSSSGTQRTSKSIDQSQDIPVGNDVLSLTMRPPPNGPISAVDGADSDLPSEVTGAMAEQQLLHDWKESVQHISDEIQAPATPARIPAEHSSQQDSPTDGSVIHKRKKAPSMSPEEPRNQKVSRFNFTQESPVSQNPALEAAKARQDFLKGRKVSKQHELPPANIVSSPPRAESAPEPAKAENNIASGREIETEHEVEDTSLYGEFRRAYPDYTASIKHFEKMCRNLAASCRRGQVLCHPILWDDYIARSVTDYSVYCHEQVFAAEPQDPYDKYYNEQIEGSLHDKKVVTRAKLVEWFGPEALTPPSRPNTRRSKPRANFDRAGSAQRHSEGGTSRETARPGSVVIKQENQLGKTNNGCDMAGKTDMIRQPGGPQTRVEAILTGRESPFREFAIRYQHLKTVRKEREDSAPVGRLDILNWTL</sequence>
<feature type="compositionally biased region" description="Polar residues" evidence="1">
    <location>
        <begin position="674"/>
        <end position="683"/>
    </location>
</feature>
<feature type="compositionally biased region" description="Polar residues" evidence="1">
    <location>
        <begin position="932"/>
        <end position="942"/>
    </location>
</feature>
<feature type="region of interest" description="Disordered" evidence="1">
    <location>
        <begin position="408"/>
        <end position="519"/>
    </location>
</feature>
<feature type="region of interest" description="Disordered" evidence="1">
    <location>
        <begin position="884"/>
        <end position="956"/>
    </location>
</feature>
<feature type="region of interest" description="Disordered" evidence="1">
    <location>
        <begin position="668"/>
        <end position="704"/>
    </location>
</feature>
<feature type="compositionally biased region" description="Low complexity" evidence="1">
    <location>
        <begin position="30"/>
        <end position="44"/>
    </location>
</feature>
<feature type="compositionally biased region" description="Polar residues" evidence="1">
    <location>
        <begin position="482"/>
        <end position="492"/>
    </location>
</feature>
<feature type="compositionally biased region" description="Polar residues" evidence="1">
    <location>
        <begin position="319"/>
        <end position="331"/>
    </location>
</feature>
<protein>
    <recommendedName>
        <fullName evidence="4">Telomere replication protein EST3</fullName>
    </recommendedName>
</protein>
<feature type="compositionally biased region" description="Acidic residues" evidence="1">
    <location>
        <begin position="408"/>
        <end position="417"/>
    </location>
</feature>
<dbReference type="EMBL" id="CP042186">
    <property type="protein sequence ID" value="QDS68695.1"/>
    <property type="molecule type" value="Genomic_DNA"/>
</dbReference>
<name>A0A517KZ91_9PEZI</name>
<organism evidence="2 3">
    <name type="scientific">Venturia effusa</name>
    <dbReference type="NCBI Taxonomy" id="50376"/>
    <lineage>
        <taxon>Eukaryota</taxon>
        <taxon>Fungi</taxon>
        <taxon>Dikarya</taxon>
        <taxon>Ascomycota</taxon>
        <taxon>Pezizomycotina</taxon>
        <taxon>Dothideomycetes</taxon>
        <taxon>Pleosporomycetidae</taxon>
        <taxon>Venturiales</taxon>
        <taxon>Venturiaceae</taxon>
        <taxon>Venturia</taxon>
    </lineage>
</organism>
<feature type="compositionally biased region" description="Low complexity" evidence="1">
    <location>
        <begin position="751"/>
        <end position="766"/>
    </location>
</feature>
<evidence type="ECO:0000313" key="2">
    <source>
        <dbReference type="EMBL" id="QDS68695.1"/>
    </source>
</evidence>
<evidence type="ECO:0000256" key="1">
    <source>
        <dbReference type="SAM" id="MobiDB-lite"/>
    </source>
</evidence>
<feature type="region of interest" description="Disordered" evidence="1">
    <location>
        <begin position="24"/>
        <end position="44"/>
    </location>
</feature>
<feature type="compositionally biased region" description="Basic and acidic residues" evidence="1">
    <location>
        <begin position="418"/>
        <end position="429"/>
    </location>
</feature>
<dbReference type="OrthoDB" id="3538943at2759"/>
<feature type="compositionally biased region" description="Low complexity" evidence="1">
    <location>
        <begin position="579"/>
        <end position="597"/>
    </location>
</feature>
<feature type="region of interest" description="Disordered" evidence="1">
    <location>
        <begin position="571"/>
        <end position="637"/>
    </location>
</feature>
<feature type="region of interest" description="Disordered" evidence="1">
    <location>
        <begin position="302"/>
        <end position="331"/>
    </location>
</feature>
<dbReference type="STRING" id="50376.A0A517KZ91"/>
<dbReference type="AlphaFoldDB" id="A0A517KZ91"/>
<proteinExistence type="predicted"/>